<protein>
    <submittedName>
        <fullName evidence="1">Saccharopine dehydrogenase</fullName>
    </submittedName>
</protein>
<name>A0A6H0ACK5_KLEPN</name>
<reference evidence="1" key="1">
    <citation type="submission" date="2019-12" db="EMBL/GenBank/DDBJ databases">
        <title>Complete sequence of Tn6502.</title>
        <authorList>
            <person name="Zhou D."/>
        </authorList>
    </citation>
    <scope>NUCLEOTIDE SEQUENCE</scope>
    <source>
        <strain evidence="1">N201205880</strain>
        <plasmid evidence="1">p205880-2FIIK</plasmid>
    </source>
</reference>
<dbReference type="EMBL" id="MN824002">
    <property type="protein sequence ID" value="QIS36750.1"/>
    <property type="molecule type" value="Genomic_DNA"/>
</dbReference>
<dbReference type="AlphaFoldDB" id="A0A6H0ACK5"/>
<organism evidence="1">
    <name type="scientific">Klebsiella pneumoniae</name>
    <dbReference type="NCBI Taxonomy" id="573"/>
    <lineage>
        <taxon>Bacteria</taxon>
        <taxon>Pseudomonadati</taxon>
        <taxon>Pseudomonadota</taxon>
        <taxon>Gammaproteobacteria</taxon>
        <taxon>Enterobacterales</taxon>
        <taxon>Enterobacteriaceae</taxon>
        <taxon>Klebsiella/Raoultella group</taxon>
        <taxon>Klebsiella</taxon>
        <taxon>Klebsiella pneumoniae complex</taxon>
    </lineage>
</organism>
<accession>A0A6H0ACK5</accession>
<proteinExistence type="predicted"/>
<sequence length="63" mass="6805">MQWYTRGGAAPLTGLGIALIIERLVGLDGKPPVSPGLYFPYQVLDSSSYLARLEQEGGQVLKL</sequence>
<keyword evidence="1" id="KW-0614">Plasmid</keyword>
<geneLocation type="plasmid" evidence="1">
    <name>p205880-2FIIK</name>
</geneLocation>
<evidence type="ECO:0000313" key="1">
    <source>
        <dbReference type="EMBL" id="QIS36750.1"/>
    </source>
</evidence>